<evidence type="ECO:0000313" key="3">
    <source>
        <dbReference type="Proteomes" id="UP000693672"/>
    </source>
</evidence>
<dbReference type="AlphaFoldDB" id="A0A916K2K8"/>
<proteinExistence type="predicted"/>
<reference evidence="2" key="1">
    <citation type="submission" date="2021-06" db="EMBL/GenBank/DDBJ databases">
        <authorList>
            <person name="Criscuolo A."/>
        </authorList>
    </citation>
    <scope>NUCLEOTIDE SEQUENCE</scope>
    <source>
        <strain evidence="2">CIP111600</strain>
    </source>
</reference>
<feature type="compositionally biased region" description="Polar residues" evidence="1">
    <location>
        <begin position="43"/>
        <end position="62"/>
    </location>
</feature>
<accession>A0A916K2K8</accession>
<name>A0A916K2K8_9BACL</name>
<dbReference type="Proteomes" id="UP000693672">
    <property type="component" value="Unassembled WGS sequence"/>
</dbReference>
<protein>
    <submittedName>
        <fullName evidence="2">Uncharacterized protein</fullName>
    </submittedName>
</protein>
<evidence type="ECO:0000256" key="1">
    <source>
        <dbReference type="SAM" id="MobiDB-lite"/>
    </source>
</evidence>
<gene>
    <name evidence="2" type="ORF">PAESOLCIP111_03305</name>
</gene>
<organism evidence="2 3">
    <name type="scientific">Paenibacillus solanacearum</name>
    <dbReference type="NCBI Taxonomy" id="2048548"/>
    <lineage>
        <taxon>Bacteria</taxon>
        <taxon>Bacillati</taxon>
        <taxon>Bacillota</taxon>
        <taxon>Bacilli</taxon>
        <taxon>Bacillales</taxon>
        <taxon>Paenibacillaceae</taxon>
        <taxon>Paenibacillus</taxon>
    </lineage>
</organism>
<feature type="region of interest" description="Disordered" evidence="1">
    <location>
        <begin position="37"/>
        <end position="106"/>
    </location>
</feature>
<comment type="caution">
    <text evidence="2">The sequence shown here is derived from an EMBL/GenBank/DDBJ whole genome shotgun (WGS) entry which is preliminary data.</text>
</comment>
<keyword evidence="3" id="KW-1185">Reference proteome</keyword>
<dbReference type="EMBL" id="CAJVAS010000013">
    <property type="protein sequence ID" value="CAG7631506.1"/>
    <property type="molecule type" value="Genomic_DNA"/>
</dbReference>
<sequence>MGAQSKSSKGKGHPIRKCRCVKKRRTAGRGNVVRRKTKKENSNLENVTQGVMENATRGNLTQGVADKENATRGHLTHGHRTRGNAAKGAENHPSVSPLGAPHGFWL</sequence>
<evidence type="ECO:0000313" key="2">
    <source>
        <dbReference type="EMBL" id="CAG7631506.1"/>
    </source>
</evidence>
<dbReference type="RefSeq" id="WP_218093056.1">
    <property type="nucleotide sequence ID" value="NZ_CAJVAS010000013.1"/>
</dbReference>